<dbReference type="EMBL" id="FNAP01000002">
    <property type="protein sequence ID" value="SDD93896.1"/>
    <property type="molecule type" value="Genomic_DNA"/>
</dbReference>
<sequence>MLGLESVLSVVSFPIMMETRPAFEANRAAG</sequence>
<keyword evidence="2" id="KW-1185">Reference proteome</keyword>
<dbReference type="AlphaFoldDB" id="A0A1G6YWD4"/>
<dbReference type="Proteomes" id="UP000199412">
    <property type="component" value="Unassembled WGS sequence"/>
</dbReference>
<reference evidence="1 2" key="1">
    <citation type="submission" date="2016-10" db="EMBL/GenBank/DDBJ databases">
        <authorList>
            <person name="de Groot N.N."/>
        </authorList>
    </citation>
    <scope>NUCLEOTIDE SEQUENCE [LARGE SCALE GENOMIC DNA]</scope>
    <source>
        <strain evidence="1 2">ATCC 700224</strain>
    </source>
</reference>
<organism evidence="1 2">
    <name type="scientific">Rhodospira trueperi</name>
    <dbReference type="NCBI Taxonomy" id="69960"/>
    <lineage>
        <taxon>Bacteria</taxon>
        <taxon>Pseudomonadati</taxon>
        <taxon>Pseudomonadota</taxon>
        <taxon>Alphaproteobacteria</taxon>
        <taxon>Rhodospirillales</taxon>
        <taxon>Rhodospirillaceae</taxon>
        <taxon>Rhodospira</taxon>
    </lineage>
</organism>
<gene>
    <name evidence="1" type="ORF">SAMN05421720_102130</name>
</gene>
<proteinExistence type="predicted"/>
<evidence type="ECO:0000313" key="2">
    <source>
        <dbReference type="Proteomes" id="UP000199412"/>
    </source>
</evidence>
<name>A0A1G6YWD4_9PROT</name>
<evidence type="ECO:0000313" key="1">
    <source>
        <dbReference type="EMBL" id="SDD93896.1"/>
    </source>
</evidence>
<protein>
    <submittedName>
        <fullName evidence="1">Uncharacterized protein</fullName>
    </submittedName>
</protein>
<accession>A0A1G6YWD4</accession>